<accession>A0A8D8C2P4</accession>
<name>A0A8D8C2P4_CULPI</name>
<evidence type="ECO:0000313" key="1">
    <source>
        <dbReference type="EMBL" id="CAG6483682.1"/>
    </source>
</evidence>
<proteinExistence type="predicted"/>
<dbReference type="EMBL" id="HBUE01097509">
    <property type="protein sequence ID" value="CAG6483682.1"/>
    <property type="molecule type" value="Transcribed_RNA"/>
</dbReference>
<sequence length="99" mass="10977">MRALTFTFNSTLSASRFNSVYFLATSSNVLPTMSMSSAKQMNWLDRLMIRGYPSQVCSPSRCFAVALTSWERLIWDLGWGQASGDCGSVPNKPSSEPQN</sequence>
<organism evidence="1">
    <name type="scientific">Culex pipiens</name>
    <name type="common">House mosquito</name>
    <dbReference type="NCBI Taxonomy" id="7175"/>
    <lineage>
        <taxon>Eukaryota</taxon>
        <taxon>Metazoa</taxon>
        <taxon>Ecdysozoa</taxon>
        <taxon>Arthropoda</taxon>
        <taxon>Hexapoda</taxon>
        <taxon>Insecta</taxon>
        <taxon>Pterygota</taxon>
        <taxon>Neoptera</taxon>
        <taxon>Endopterygota</taxon>
        <taxon>Diptera</taxon>
        <taxon>Nematocera</taxon>
        <taxon>Culicoidea</taxon>
        <taxon>Culicidae</taxon>
        <taxon>Culicinae</taxon>
        <taxon>Culicini</taxon>
        <taxon>Culex</taxon>
        <taxon>Culex</taxon>
    </lineage>
</organism>
<dbReference type="AlphaFoldDB" id="A0A8D8C2P4"/>
<protein>
    <submittedName>
        <fullName evidence="1">(northern house mosquito) hypothetical protein</fullName>
    </submittedName>
</protein>
<reference evidence="1" key="1">
    <citation type="submission" date="2021-05" db="EMBL/GenBank/DDBJ databases">
        <authorList>
            <person name="Alioto T."/>
            <person name="Alioto T."/>
            <person name="Gomez Garrido J."/>
        </authorList>
    </citation>
    <scope>NUCLEOTIDE SEQUENCE</scope>
</reference>